<dbReference type="InterPro" id="IPR051545">
    <property type="entry name" value="NAD(P)H_dehydrogenase_qn"/>
</dbReference>
<evidence type="ECO:0000313" key="4">
    <source>
        <dbReference type="EMBL" id="TCP94952.1"/>
    </source>
</evidence>
<accession>A0A4R2TJG6</accession>
<dbReference type="OrthoDB" id="9798454at2"/>
<evidence type="ECO:0000256" key="2">
    <source>
        <dbReference type="ARBA" id="ARBA00023002"/>
    </source>
</evidence>
<comment type="caution">
    <text evidence="4">The sequence shown here is derived from an EMBL/GenBank/DDBJ whole genome shotgun (WGS) entry which is preliminary data.</text>
</comment>
<dbReference type="PANTHER" id="PTHR10204">
    <property type="entry name" value="NAD P H OXIDOREDUCTASE-RELATED"/>
    <property type="match status" value="1"/>
</dbReference>
<dbReference type="SUPFAM" id="SSF52218">
    <property type="entry name" value="Flavoproteins"/>
    <property type="match status" value="1"/>
</dbReference>
<dbReference type="GO" id="GO:0005829">
    <property type="term" value="C:cytosol"/>
    <property type="evidence" value="ECO:0007669"/>
    <property type="project" value="TreeGrafter"/>
</dbReference>
<proteinExistence type="inferred from homology"/>
<dbReference type="AlphaFoldDB" id="A0A4R2TJG6"/>
<name>A0A4R2TJG6_9PAST</name>
<organism evidence="4 5">
    <name type="scientific">Cricetibacter osteomyelitidis</name>
    <dbReference type="NCBI Taxonomy" id="1521931"/>
    <lineage>
        <taxon>Bacteria</taxon>
        <taxon>Pseudomonadati</taxon>
        <taxon>Pseudomonadota</taxon>
        <taxon>Gammaproteobacteria</taxon>
        <taxon>Pasteurellales</taxon>
        <taxon>Pasteurellaceae</taxon>
        <taxon>Cricetibacter</taxon>
    </lineage>
</organism>
<reference evidence="4 5" key="1">
    <citation type="submission" date="2019-03" db="EMBL/GenBank/DDBJ databases">
        <title>Genomic Encyclopedia of Type Strains, Phase IV (KMG-IV): sequencing the most valuable type-strain genomes for metagenomic binning, comparative biology and taxonomic classification.</title>
        <authorList>
            <person name="Goeker M."/>
        </authorList>
    </citation>
    <scope>NUCLEOTIDE SEQUENCE [LARGE SCALE GENOMIC DNA]</scope>
    <source>
        <strain evidence="4 5">DSM 28404</strain>
    </source>
</reference>
<dbReference type="Gene3D" id="3.40.50.360">
    <property type="match status" value="1"/>
</dbReference>
<comment type="similarity">
    <text evidence="1">Belongs to the NAD(P)H dehydrogenase (quinone) family.</text>
</comment>
<protein>
    <submittedName>
        <fullName evidence="4">Putative NADPH-quinone reductase</fullName>
    </submittedName>
</protein>
<gene>
    <name evidence="4" type="ORF">EDC44_11211</name>
</gene>
<dbReference type="InterPro" id="IPR029039">
    <property type="entry name" value="Flavoprotein-like_sf"/>
</dbReference>
<dbReference type="EMBL" id="SLYB01000012">
    <property type="protein sequence ID" value="TCP94952.1"/>
    <property type="molecule type" value="Genomic_DNA"/>
</dbReference>
<dbReference type="InterPro" id="IPR003680">
    <property type="entry name" value="Flavodoxin_fold"/>
</dbReference>
<keyword evidence="2" id="KW-0560">Oxidoreductase</keyword>
<dbReference type="Proteomes" id="UP000295763">
    <property type="component" value="Unassembled WGS sequence"/>
</dbReference>
<evidence type="ECO:0000313" key="5">
    <source>
        <dbReference type="Proteomes" id="UP000295763"/>
    </source>
</evidence>
<feature type="domain" description="Flavodoxin-like fold" evidence="3">
    <location>
        <begin position="4"/>
        <end position="190"/>
    </location>
</feature>
<sequence length="205" mass="23185">MALNHLIIFVHPNGKESFNRAVAERVVATSEKLGVETHVRDLYSLEFNPLLSVEEMQGTFQGIISAEIQREQHFIRQADLITLVYPLWWMGFPAMLKGYLDRVLSYGFAYKTDNGSSVGLLTDKKLQQFVTIGSNVATYQELGWDKALDVTLANGLFGFCGIRQVEQMLLGDIHKIDDMARQLMLDEVEQKTSAILTALQQQEEN</sequence>
<evidence type="ECO:0000259" key="3">
    <source>
        <dbReference type="Pfam" id="PF02525"/>
    </source>
</evidence>
<dbReference type="Pfam" id="PF02525">
    <property type="entry name" value="Flavodoxin_2"/>
    <property type="match status" value="1"/>
</dbReference>
<dbReference type="PANTHER" id="PTHR10204:SF34">
    <property type="entry name" value="NAD(P)H DEHYDROGENASE [QUINONE] 1 ISOFORM 1"/>
    <property type="match status" value="1"/>
</dbReference>
<keyword evidence="5" id="KW-1185">Reference proteome</keyword>
<dbReference type="GO" id="GO:0003955">
    <property type="term" value="F:NAD(P)H dehydrogenase (quinone) activity"/>
    <property type="evidence" value="ECO:0007669"/>
    <property type="project" value="TreeGrafter"/>
</dbReference>
<dbReference type="RefSeq" id="WP_131976758.1">
    <property type="nucleotide sequence ID" value="NZ_SLYB01000012.1"/>
</dbReference>
<evidence type="ECO:0000256" key="1">
    <source>
        <dbReference type="ARBA" id="ARBA00006252"/>
    </source>
</evidence>